<accession>A0A3B1BJI1</accession>
<sequence>MNPEEVKKLIEADLPECEVTVTGDGSHFDATVVGEVFAGLSPVKKQQLVYATMADKITSGVVHALSIKTYTPDEWATASKLQIS</sequence>
<proteinExistence type="inferred from homology"/>
<dbReference type="PANTHER" id="PTHR46229">
    <property type="entry name" value="BOLA TRANSCRIPTION REGULATOR"/>
    <property type="match status" value="1"/>
</dbReference>
<gene>
    <name evidence="2" type="ORF">MNBD_GAMMA24-2469</name>
</gene>
<dbReference type="InterPro" id="IPR002634">
    <property type="entry name" value="BolA"/>
</dbReference>
<dbReference type="InterPro" id="IPR050961">
    <property type="entry name" value="BolA/IbaG_stress_morph_reg"/>
</dbReference>
<dbReference type="Pfam" id="PF01722">
    <property type="entry name" value="BolA"/>
    <property type="match status" value="1"/>
</dbReference>
<evidence type="ECO:0000256" key="1">
    <source>
        <dbReference type="ARBA" id="ARBA00005578"/>
    </source>
</evidence>
<dbReference type="AlphaFoldDB" id="A0A3B1BJI1"/>
<protein>
    <submittedName>
        <fullName evidence="2">Acid stress protein IbaG</fullName>
    </submittedName>
</protein>
<dbReference type="PIRSF" id="PIRSF003113">
    <property type="entry name" value="BolA"/>
    <property type="match status" value="1"/>
</dbReference>
<evidence type="ECO:0000313" key="2">
    <source>
        <dbReference type="EMBL" id="VAX11944.1"/>
    </source>
</evidence>
<dbReference type="EMBL" id="UOFZ01000006">
    <property type="protein sequence ID" value="VAX11944.1"/>
    <property type="molecule type" value="Genomic_DNA"/>
</dbReference>
<dbReference type="PANTHER" id="PTHR46229:SF2">
    <property type="entry name" value="BOLA-LIKE PROTEIN 1"/>
    <property type="match status" value="1"/>
</dbReference>
<dbReference type="SUPFAM" id="SSF82657">
    <property type="entry name" value="BolA-like"/>
    <property type="match status" value="1"/>
</dbReference>
<dbReference type="Gene3D" id="3.30.300.90">
    <property type="entry name" value="BolA-like"/>
    <property type="match status" value="1"/>
</dbReference>
<name>A0A3B1BJI1_9ZZZZ</name>
<dbReference type="InterPro" id="IPR036065">
    <property type="entry name" value="BolA-like_sf"/>
</dbReference>
<organism evidence="2">
    <name type="scientific">hydrothermal vent metagenome</name>
    <dbReference type="NCBI Taxonomy" id="652676"/>
    <lineage>
        <taxon>unclassified sequences</taxon>
        <taxon>metagenomes</taxon>
        <taxon>ecological metagenomes</taxon>
    </lineage>
</organism>
<reference evidence="2" key="1">
    <citation type="submission" date="2018-06" db="EMBL/GenBank/DDBJ databases">
        <authorList>
            <person name="Zhirakovskaya E."/>
        </authorList>
    </citation>
    <scope>NUCLEOTIDE SEQUENCE</scope>
</reference>
<comment type="similarity">
    <text evidence="1">Belongs to the BolA/IbaG family.</text>
</comment>